<evidence type="ECO:0000256" key="5">
    <source>
        <dbReference type="ARBA" id="ARBA00023212"/>
    </source>
</evidence>
<dbReference type="STRING" id="22663.A0A218VSD5"/>
<dbReference type="GO" id="GO:0008017">
    <property type="term" value="F:microtubule binding"/>
    <property type="evidence" value="ECO:0007669"/>
    <property type="project" value="InterPro"/>
</dbReference>
<dbReference type="Proteomes" id="UP000233551">
    <property type="component" value="Unassembled WGS sequence"/>
</dbReference>
<dbReference type="EMBL" id="PGOL01000708">
    <property type="protein sequence ID" value="PKI65895.1"/>
    <property type="molecule type" value="Genomic_DNA"/>
</dbReference>
<evidence type="ECO:0000313" key="11">
    <source>
        <dbReference type="Proteomes" id="UP000233551"/>
    </source>
</evidence>
<dbReference type="GO" id="GO:0000226">
    <property type="term" value="P:microtubule cytoskeleton organization"/>
    <property type="evidence" value="ECO:0007669"/>
    <property type="project" value="InterPro"/>
</dbReference>
<dbReference type="AlphaFoldDB" id="A0A218VSD5"/>
<dbReference type="GO" id="GO:0005874">
    <property type="term" value="C:microtubule"/>
    <property type="evidence" value="ECO:0007669"/>
    <property type="project" value="UniProtKB-KW"/>
</dbReference>
<comment type="subcellular location">
    <subcellularLocation>
        <location evidence="1">Cytoplasm</location>
        <location evidence="1">Cytoskeleton</location>
    </subcellularLocation>
</comment>
<feature type="compositionally biased region" description="Basic and acidic residues" evidence="6">
    <location>
        <begin position="64"/>
        <end position="95"/>
    </location>
</feature>
<organism evidence="8 10">
    <name type="scientific">Punica granatum</name>
    <name type="common">Pomegranate</name>
    <dbReference type="NCBI Taxonomy" id="22663"/>
    <lineage>
        <taxon>Eukaryota</taxon>
        <taxon>Viridiplantae</taxon>
        <taxon>Streptophyta</taxon>
        <taxon>Embryophyta</taxon>
        <taxon>Tracheophyta</taxon>
        <taxon>Spermatophyta</taxon>
        <taxon>Magnoliopsida</taxon>
        <taxon>eudicotyledons</taxon>
        <taxon>Gunneridae</taxon>
        <taxon>Pentapetalae</taxon>
        <taxon>rosids</taxon>
        <taxon>malvids</taxon>
        <taxon>Myrtales</taxon>
        <taxon>Lythraceae</taxon>
        <taxon>Punica</taxon>
    </lineage>
</organism>
<feature type="compositionally biased region" description="Polar residues" evidence="6">
    <location>
        <begin position="140"/>
        <end position="153"/>
    </location>
</feature>
<comment type="similarity">
    <text evidence="2">Belongs to the TPX2 family.</text>
</comment>
<accession>A0A218VSD5</accession>
<keyword evidence="4" id="KW-0493">Microtubule</keyword>
<feature type="compositionally biased region" description="Polar residues" evidence="6">
    <location>
        <begin position="160"/>
        <end position="169"/>
    </location>
</feature>
<dbReference type="PANTHER" id="PTHR46372">
    <property type="entry name" value="PROTEIN WVD2-LIKE 3"/>
    <property type="match status" value="1"/>
</dbReference>
<name>A0A218VSD5_PUNGR</name>
<feature type="domain" description="TPX2 C-terminal" evidence="7">
    <location>
        <begin position="215"/>
        <end position="289"/>
    </location>
</feature>
<dbReference type="Pfam" id="PF06886">
    <property type="entry name" value="TPX2"/>
    <property type="match status" value="1"/>
</dbReference>
<feature type="compositionally biased region" description="Polar residues" evidence="6">
    <location>
        <begin position="96"/>
        <end position="108"/>
    </location>
</feature>
<evidence type="ECO:0000256" key="3">
    <source>
        <dbReference type="ARBA" id="ARBA00022490"/>
    </source>
</evidence>
<dbReference type="OrthoDB" id="1925970at2759"/>
<feature type="region of interest" description="Disordered" evidence="6">
    <location>
        <begin position="333"/>
        <end position="369"/>
    </location>
</feature>
<feature type="region of interest" description="Disordered" evidence="6">
    <location>
        <begin position="64"/>
        <end position="257"/>
    </location>
</feature>
<dbReference type="Proteomes" id="UP000197138">
    <property type="component" value="Unassembled WGS sequence"/>
</dbReference>
<keyword evidence="3" id="KW-0963">Cytoplasm</keyword>
<dbReference type="InterPro" id="IPR044806">
    <property type="entry name" value="WVD2/WDL1-4"/>
</dbReference>
<evidence type="ECO:0000313" key="9">
    <source>
        <dbReference type="EMBL" id="PKI65895.1"/>
    </source>
</evidence>
<keyword evidence="5" id="KW-0206">Cytoskeleton</keyword>
<feature type="region of interest" description="Disordered" evidence="6">
    <location>
        <begin position="270"/>
        <end position="316"/>
    </location>
</feature>
<feature type="compositionally biased region" description="Basic and acidic residues" evidence="6">
    <location>
        <begin position="26"/>
        <end position="51"/>
    </location>
</feature>
<feature type="region of interest" description="Disordered" evidence="6">
    <location>
        <begin position="1"/>
        <end position="51"/>
    </location>
</feature>
<comment type="caution">
    <text evidence="8">The sequence shown here is derived from an EMBL/GenBank/DDBJ whole genome shotgun (WGS) entry which is preliminary data.</text>
</comment>
<sequence>MGVEITDICVDKEQGRAEVYSNGSSDDPKPQEISDSYDDIKGDSECPASEECKEVKEYEVKECTNENPVKGEEEKTVESLKGKPKLDDKKQKDNSKTISSVKNGSKHSTGAARTKHTVPQPFALATAKRASSGARPTGTEIDSATVNNKSSSGKPVAKPSSKNANQSVSPPLARKPLQPDNKKHPDEEDSCSVDSSNTTSAQVPKSQMTVASAPTLRCTQRAEKRREFYSKLEQKQQALEAEKNQSDARTKEERETEIKQLRKSMMFKATPMPSFYHEGPPPKAELKKMPPTRAKSPKLGRRKSSGDAVDPSQGEKVKAIYGRGSRFSLCDNAAQNVKHDEPRQMLNMEEPIPTELNGHEGIQVITIES</sequence>
<reference evidence="9 11" key="3">
    <citation type="submission" date="2017-11" db="EMBL/GenBank/DDBJ databases">
        <title>De-novo sequencing of pomegranate (Punica granatum L.) genome.</title>
        <authorList>
            <person name="Akparov Z."/>
            <person name="Amiraslanov A."/>
            <person name="Hajiyeva S."/>
            <person name="Abbasov M."/>
            <person name="Kaur K."/>
            <person name="Hamwieh A."/>
            <person name="Solovyev V."/>
            <person name="Salamov A."/>
            <person name="Braich B."/>
            <person name="Kosarev P."/>
            <person name="Mahmoud A."/>
            <person name="Hajiyev E."/>
            <person name="Babayeva S."/>
            <person name="Izzatullayeva V."/>
            <person name="Mammadov A."/>
            <person name="Mammadov A."/>
            <person name="Sharifova S."/>
            <person name="Ojaghi J."/>
            <person name="Eynullazada K."/>
            <person name="Bayramov B."/>
            <person name="Abdulazimova A."/>
            <person name="Shahmuradov I."/>
        </authorList>
    </citation>
    <scope>NUCLEOTIDE SEQUENCE [LARGE SCALE GENOMIC DNA]</scope>
    <source>
        <strain evidence="9">AG2017</strain>
        <strain evidence="11">cv. AG2017</strain>
        <tissue evidence="9">Leaf</tissue>
    </source>
</reference>
<dbReference type="GeneID" id="116193185"/>
<gene>
    <name evidence="8" type="ORF">CDL15_Pgr010599</name>
    <name evidence="9" type="ORF">CRG98_013715</name>
</gene>
<reference evidence="8" key="2">
    <citation type="submission" date="2017-06" db="EMBL/GenBank/DDBJ databases">
        <title>The pomegranate genome and the genomics of punicalagin biosynthesis.</title>
        <authorList>
            <person name="Xu C."/>
        </authorList>
    </citation>
    <scope>NUCLEOTIDE SEQUENCE [LARGE SCALE GENOMIC DNA]</scope>
    <source>
        <tissue evidence="8">Fresh leaf</tissue>
    </source>
</reference>
<keyword evidence="11" id="KW-1185">Reference proteome</keyword>
<evidence type="ECO:0000313" key="10">
    <source>
        <dbReference type="Proteomes" id="UP000197138"/>
    </source>
</evidence>
<proteinExistence type="inferred from homology"/>
<evidence type="ECO:0000256" key="1">
    <source>
        <dbReference type="ARBA" id="ARBA00004245"/>
    </source>
</evidence>
<evidence type="ECO:0000313" key="8">
    <source>
        <dbReference type="EMBL" id="OWM63199.1"/>
    </source>
</evidence>
<dbReference type="PANTHER" id="PTHR46372:SF2">
    <property type="entry name" value="PROTEIN WVD2-LIKE 3"/>
    <property type="match status" value="1"/>
</dbReference>
<feature type="compositionally biased region" description="Polar residues" evidence="6">
    <location>
        <begin position="192"/>
        <end position="212"/>
    </location>
</feature>
<evidence type="ECO:0000256" key="2">
    <source>
        <dbReference type="ARBA" id="ARBA00005885"/>
    </source>
</evidence>
<protein>
    <recommendedName>
        <fullName evidence="7">TPX2 C-terminal domain-containing protein</fullName>
    </recommendedName>
</protein>
<dbReference type="InterPro" id="IPR027329">
    <property type="entry name" value="TPX2_C"/>
</dbReference>
<evidence type="ECO:0000256" key="6">
    <source>
        <dbReference type="SAM" id="MobiDB-lite"/>
    </source>
</evidence>
<evidence type="ECO:0000256" key="4">
    <source>
        <dbReference type="ARBA" id="ARBA00022701"/>
    </source>
</evidence>
<feature type="compositionally biased region" description="Basic and acidic residues" evidence="6">
    <location>
        <begin position="220"/>
        <end position="257"/>
    </location>
</feature>
<evidence type="ECO:0000259" key="7">
    <source>
        <dbReference type="Pfam" id="PF06886"/>
    </source>
</evidence>
<dbReference type="EMBL" id="MTKT01006106">
    <property type="protein sequence ID" value="OWM63199.1"/>
    <property type="molecule type" value="Genomic_DNA"/>
</dbReference>
<reference evidence="10" key="1">
    <citation type="journal article" date="2017" name="Plant J.">
        <title>The pomegranate (Punica granatum L.) genome and the genomics of punicalagin biosynthesis.</title>
        <authorList>
            <person name="Qin G."/>
            <person name="Xu C."/>
            <person name="Ming R."/>
            <person name="Tang H."/>
            <person name="Guyot R."/>
            <person name="Kramer E.M."/>
            <person name="Hu Y."/>
            <person name="Yi X."/>
            <person name="Qi Y."/>
            <person name="Xu X."/>
            <person name="Gao Z."/>
            <person name="Pan H."/>
            <person name="Jian J."/>
            <person name="Tian Y."/>
            <person name="Yue Z."/>
            <person name="Xu Y."/>
        </authorList>
    </citation>
    <scope>NUCLEOTIDE SEQUENCE [LARGE SCALE GENOMIC DNA]</scope>
    <source>
        <strain evidence="10">cv. Dabenzi</strain>
    </source>
</reference>